<evidence type="ECO:0000259" key="4">
    <source>
        <dbReference type="PROSITE" id="PS51786"/>
    </source>
</evidence>
<dbReference type="GO" id="GO:0004252">
    <property type="term" value="F:serine-type endopeptidase activity"/>
    <property type="evidence" value="ECO:0007669"/>
    <property type="project" value="UniProtKB-UniRule"/>
</dbReference>
<dbReference type="HOGENOM" id="CLU_042037_2_0_9"/>
<dbReference type="InterPro" id="IPR008269">
    <property type="entry name" value="Lon_proteolytic"/>
</dbReference>
<dbReference type="InterPro" id="IPR020568">
    <property type="entry name" value="Ribosomal_Su5_D2-typ_SF"/>
</dbReference>
<protein>
    <recommendedName>
        <fullName evidence="1">endopeptidase La</fullName>
        <ecNumber evidence="1">3.4.21.53</ecNumber>
    </recommendedName>
</protein>
<dbReference type="AlphaFoldDB" id="B8CWV5"/>
<dbReference type="PROSITE" id="PS51786">
    <property type="entry name" value="LON_PROTEOLYTIC"/>
    <property type="match status" value="1"/>
</dbReference>
<dbReference type="GO" id="GO:0004176">
    <property type="term" value="F:ATP-dependent peptidase activity"/>
    <property type="evidence" value="ECO:0007669"/>
    <property type="project" value="UniProtKB-UniRule"/>
</dbReference>
<evidence type="ECO:0000313" key="6">
    <source>
        <dbReference type="Proteomes" id="UP000000719"/>
    </source>
</evidence>
<keyword evidence="1" id="KW-0378">Hydrolase</keyword>
<accession>B8CWV5</accession>
<gene>
    <name evidence="5" type="ordered locus">Hore_10180</name>
</gene>
<feature type="transmembrane region" description="Helical" evidence="2">
    <location>
        <begin position="12"/>
        <end position="30"/>
    </location>
</feature>
<dbReference type="SUPFAM" id="SSF50156">
    <property type="entry name" value="PDZ domain-like"/>
    <property type="match status" value="1"/>
</dbReference>
<comment type="similarity">
    <text evidence="1">Belongs to the peptidase S16 family.</text>
</comment>
<dbReference type="Proteomes" id="UP000000719">
    <property type="component" value="Chromosome"/>
</dbReference>
<keyword evidence="2" id="KW-0812">Transmembrane</keyword>
<dbReference type="STRING" id="373903.Hore_10180"/>
<dbReference type="RefSeq" id="WP_012635959.1">
    <property type="nucleotide sequence ID" value="NC_011899.1"/>
</dbReference>
<dbReference type="eggNOG" id="COG3480">
    <property type="taxonomic scope" value="Bacteria"/>
</dbReference>
<dbReference type="OrthoDB" id="2356897at2"/>
<feature type="active site" evidence="1">
    <location>
        <position position="245"/>
    </location>
</feature>
<evidence type="ECO:0000313" key="5">
    <source>
        <dbReference type="EMBL" id="ACL69774.1"/>
    </source>
</evidence>
<dbReference type="Pfam" id="PF05362">
    <property type="entry name" value="Lon_C"/>
    <property type="match status" value="1"/>
</dbReference>
<keyword evidence="2" id="KW-0472">Membrane</keyword>
<proteinExistence type="inferred from homology"/>
<feature type="domain" description="PDZ" evidence="3">
    <location>
        <begin position="110"/>
        <end position="196"/>
    </location>
</feature>
<dbReference type="Gene3D" id="3.30.230.10">
    <property type="match status" value="1"/>
</dbReference>
<dbReference type="InterPro" id="IPR001478">
    <property type="entry name" value="PDZ"/>
</dbReference>
<dbReference type="InterPro" id="IPR027065">
    <property type="entry name" value="Lon_Prtase"/>
</dbReference>
<dbReference type="GO" id="GO:0005524">
    <property type="term" value="F:ATP binding"/>
    <property type="evidence" value="ECO:0007669"/>
    <property type="project" value="InterPro"/>
</dbReference>
<dbReference type="GO" id="GO:0006508">
    <property type="term" value="P:proteolysis"/>
    <property type="evidence" value="ECO:0007669"/>
    <property type="project" value="UniProtKB-KW"/>
</dbReference>
<evidence type="ECO:0000259" key="3">
    <source>
        <dbReference type="PROSITE" id="PS50106"/>
    </source>
</evidence>
<keyword evidence="2" id="KW-1133">Transmembrane helix</keyword>
<dbReference type="GO" id="GO:0030163">
    <property type="term" value="P:protein catabolic process"/>
    <property type="evidence" value="ECO:0007669"/>
    <property type="project" value="InterPro"/>
</dbReference>
<sequence length="337" mass="36863">MTENKGLIKSNAVKLFIAIIILFIIVNLVPTKYYVMSPGIAQELSPIITVKGGHKGVTSGDFMLTAVASHRATLFDIIYISLKKPRGIEIESVEEQLPPGMDMDGYLEIMANLMEESKLHAQAVAFKKLGYRVKVEGKGAEIVEVLPEGSAGNVLKKGDIIVGIDGKEVSFATDAVKLIRKHNIGEEVKLKVLRGKEVMHFRVKTVELKNSPGKASIGVLITTRDLSYYFPKKVIFNTKNIVGPSAGAMFTLEIYNQLIPEDITKGRRIAGTGTISLDGHIGKIDGVTQKVMAAERAGADLFLSPAKNYSEAKKAARRIKVVKVNNIDEAIRYLKNN</sequence>
<name>B8CWV5_HALOH</name>
<dbReference type="PANTHER" id="PTHR10046">
    <property type="entry name" value="ATP DEPENDENT LON PROTEASE FAMILY MEMBER"/>
    <property type="match status" value="1"/>
</dbReference>
<dbReference type="Pfam" id="PF13180">
    <property type="entry name" value="PDZ_2"/>
    <property type="match status" value="1"/>
</dbReference>
<reference evidence="5 6" key="1">
    <citation type="journal article" date="2009" name="PLoS ONE">
        <title>Genome analysis of the anaerobic thermohalophilic bacterium Halothermothrix orenii.</title>
        <authorList>
            <person name="Mavromatis K."/>
            <person name="Ivanova N."/>
            <person name="Anderson I."/>
            <person name="Lykidis A."/>
            <person name="Hooper S.D."/>
            <person name="Sun H."/>
            <person name="Kunin V."/>
            <person name="Lapidus A."/>
            <person name="Hugenholtz P."/>
            <person name="Patel B."/>
            <person name="Kyrpides N.C."/>
        </authorList>
    </citation>
    <scope>NUCLEOTIDE SEQUENCE [LARGE SCALE GENOMIC DNA]</scope>
    <source>
        <strain evidence="6">H 168 / OCM 544 / DSM 9562</strain>
    </source>
</reference>
<evidence type="ECO:0000256" key="1">
    <source>
        <dbReference type="PROSITE-ProRule" id="PRU01122"/>
    </source>
</evidence>
<dbReference type="SUPFAM" id="SSF54211">
    <property type="entry name" value="Ribosomal protein S5 domain 2-like"/>
    <property type="match status" value="1"/>
</dbReference>
<organism evidence="5 6">
    <name type="scientific">Halothermothrix orenii (strain H 168 / OCM 544 / DSM 9562)</name>
    <dbReference type="NCBI Taxonomy" id="373903"/>
    <lineage>
        <taxon>Bacteria</taxon>
        <taxon>Bacillati</taxon>
        <taxon>Bacillota</taxon>
        <taxon>Clostridia</taxon>
        <taxon>Halanaerobiales</taxon>
        <taxon>Halothermotrichaceae</taxon>
        <taxon>Halothermothrix</taxon>
    </lineage>
</organism>
<keyword evidence="1" id="KW-0645">Protease</keyword>
<dbReference type="EMBL" id="CP001098">
    <property type="protein sequence ID" value="ACL69774.1"/>
    <property type="molecule type" value="Genomic_DNA"/>
</dbReference>
<dbReference type="InterPro" id="IPR036034">
    <property type="entry name" value="PDZ_sf"/>
</dbReference>
<dbReference type="InterPro" id="IPR014721">
    <property type="entry name" value="Ribsml_uS5_D2-typ_fold_subgr"/>
</dbReference>
<dbReference type="KEGG" id="hor:Hore_10180"/>
<dbReference type="PROSITE" id="PS50106">
    <property type="entry name" value="PDZ"/>
    <property type="match status" value="1"/>
</dbReference>
<dbReference type="MEROPS" id="S16.012"/>
<feature type="active site" evidence="1">
    <location>
        <position position="290"/>
    </location>
</feature>
<dbReference type="SMART" id="SM00228">
    <property type="entry name" value="PDZ"/>
    <property type="match status" value="1"/>
</dbReference>
<feature type="domain" description="Lon proteolytic" evidence="4">
    <location>
        <begin position="243"/>
        <end position="337"/>
    </location>
</feature>
<comment type="catalytic activity">
    <reaction evidence="1">
        <text>Hydrolysis of proteins in presence of ATP.</text>
        <dbReference type="EC" id="3.4.21.53"/>
    </reaction>
</comment>
<keyword evidence="6" id="KW-1185">Reference proteome</keyword>
<keyword evidence="1" id="KW-0720">Serine protease</keyword>
<evidence type="ECO:0000256" key="2">
    <source>
        <dbReference type="SAM" id="Phobius"/>
    </source>
</evidence>
<dbReference type="EC" id="3.4.21.53" evidence="1"/>